<proteinExistence type="predicted"/>
<dbReference type="AlphaFoldDB" id="A0AAE9ZKU2"/>
<dbReference type="SUPFAM" id="SSF82199">
    <property type="entry name" value="SET domain"/>
    <property type="match status" value="1"/>
</dbReference>
<accession>A0AAE9ZKU2</accession>
<dbReference type="InterPro" id="IPR001214">
    <property type="entry name" value="SET_dom"/>
</dbReference>
<dbReference type="EMBL" id="CP118166">
    <property type="protein sequence ID" value="WDI32991.1"/>
    <property type="molecule type" value="Genomic_DNA"/>
</dbReference>
<dbReference type="Gene3D" id="2.170.270.10">
    <property type="entry name" value="SET domain"/>
    <property type="match status" value="1"/>
</dbReference>
<gene>
    <name evidence="2" type="ORF">PUV54_07245</name>
</gene>
<organism evidence="2 3">
    <name type="scientific">Hyphococcus flavus</name>
    <dbReference type="NCBI Taxonomy" id="1866326"/>
    <lineage>
        <taxon>Bacteria</taxon>
        <taxon>Pseudomonadati</taxon>
        <taxon>Pseudomonadota</taxon>
        <taxon>Alphaproteobacteria</taxon>
        <taxon>Parvularculales</taxon>
        <taxon>Parvularculaceae</taxon>
        <taxon>Hyphococcus</taxon>
    </lineage>
</organism>
<dbReference type="InterPro" id="IPR046341">
    <property type="entry name" value="SET_dom_sf"/>
</dbReference>
<protein>
    <submittedName>
        <fullName evidence="2">SET domain-containing protein-lysine N-methyltransferase</fullName>
    </submittedName>
</protein>
<keyword evidence="3" id="KW-1185">Reference proteome</keyword>
<dbReference type="RefSeq" id="WP_274494947.1">
    <property type="nucleotide sequence ID" value="NZ_CP118166.1"/>
</dbReference>
<feature type="domain" description="SET" evidence="1">
    <location>
        <begin position="4"/>
        <end position="114"/>
    </location>
</feature>
<evidence type="ECO:0000313" key="2">
    <source>
        <dbReference type="EMBL" id="WDI32991.1"/>
    </source>
</evidence>
<dbReference type="Pfam" id="PF00856">
    <property type="entry name" value="SET"/>
    <property type="match status" value="1"/>
</dbReference>
<sequence length="144" mass="16067">MMLVSTHVAASDVEGVGVFASEPIKAGALIWRYDPGFDRLVPSSWLQEQTPMMRDFLTKYAYPAHDQPEMLVIEIDNGRFMNHSLTPNTDFTKIIEGYALRDIAAGEELICNYSEFDPGFELLPSVVAAFAQRRKTKANGLASH</sequence>
<name>A0AAE9ZKU2_9PROT</name>
<reference evidence="2" key="1">
    <citation type="submission" date="2023-02" db="EMBL/GenBank/DDBJ databases">
        <title>Genome sequence of Hyphococcus flavus.</title>
        <authorList>
            <person name="Rong J.-C."/>
            <person name="Zhao Q."/>
            <person name="Yi M."/>
            <person name="Wu J.-Y."/>
        </authorList>
    </citation>
    <scope>NUCLEOTIDE SEQUENCE</scope>
    <source>
        <strain evidence="2">MCCC 1K03223</strain>
    </source>
</reference>
<dbReference type="Proteomes" id="UP001214043">
    <property type="component" value="Chromosome"/>
</dbReference>
<dbReference type="PROSITE" id="PS50280">
    <property type="entry name" value="SET"/>
    <property type="match status" value="1"/>
</dbReference>
<dbReference type="KEGG" id="hfl:PUV54_07245"/>
<evidence type="ECO:0000259" key="1">
    <source>
        <dbReference type="PROSITE" id="PS50280"/>
    </source>
</evidence>
<evidence type="ECO:0000313" key="3">
    <source>
        <dbReference type="Proteomes" id="UP001214043"/>
    </source>
</evidence>
<dbReference type="SMART" id="SM00317">
    <property type="entry name" value="SET"/>
    <property type="match status" value="1"/>
</dbReference>